<evidence type="ECO:0000259" key="4">
    <source>
        <dbReference type="PROSITE" id="PS50937"/>
    </source>
</evidence>
<accession>A0ABP7LUM6</accession>
<dbReference type="Pfam" id="PF13411">
    <property type="entry name" value="MerR_1"/>
    <property type="match status" value="1"/>
</dbReference>
<dbReference type="SMART" id="SM00422">
    <property type="entry name" value="HTH_MERR"/>
    <property type="match status" value="1"/>
</dbReference>
<dbReference type="SUPFAM" id="SSF46955">
    <property type="entry name" value="Putative DNA-binding domain"/>
    <property type="match status" value="1"/>
</dbReference>
<evidence type="ECO:0000313" key="5">
    <source>
        <dbReference type="EMBL" id="GAA3907998.1"/>
    </source>
</evidence>
<gene>
    <name evidence="5" type="ORF">GCM10022207_91950</name>
</gene>
<organism evidence="5 6">
    <name type="scientific">Streptomyces lannensis</name>
    <dbReference type="NCBI Taxonomy" id="766498"/>
    <lineage>
        <taxon>Bacteria</taxon>
        <taxon>Bacillati</taxon>
        <taxon>Actinomycetota</taxon>
        <taxon>Actinomycetes</taxon>
        <taxon>Kitasatosporales</taxon>
        <taxon>Streptomycetaceae</taxon>
        <taxon>Streptomyces</taxon>
    </lineage>
</organism>
<evidence type="ECO:0000256" key="2">
    <source>
        <dbReference type="ARBA" id="ARBA00023125"/>
    </source>
</evidence>
<keyword evidence="1" id="KW-0805">Transcription regulation</keyword>
<dbReference type="PANTHER" id="PTHR30204:SF94">
    <property type="entry name" value="HEAVY METAL-DEPENDENT TRANSCRIPTIONAL REGULATOR HI_0293-RELATED"/>
    <property type="match status" value="1"/>
</dbReference>
<reference evidence="6" key="1">
    <citation type="journal article" date="2019" name="Int. J. Syst. Evol. Microbiol.">
        <title>The Global Catalogue of Microorganisms (GCM) 10K type strain sequencing project: providing services to taxonomists for standard genome sequencing and annotation.</title>
        <authorList>
            <consortium name="The Broad Institute Genomics Platform"/>
            <consortium name="The Broad Institute Genome Sequencing Center for Infectious Disease"/>
            <person name="Wu L."/>
            <person name="Ma J."/>
        </authorList>
    </citation>
    <scope>NUCLEOTIDE SEQUENCE [LARGE SCALE GENOMIC DNA]</scope>
    <source>
        <strain evidence="6">JCM 16578</strain>
    </source>
</reference>
<keyword evidence="2" id="KW-0238">DNA-binding</keyword>
<evidence type="ECO:0000313" key="6">
    <source>
        <dbReference type="Proteomes" id="UP001501563"/>
    </source>
</evidence>
<keyword evidence="3" id="KW-0804">Transcription</keyword>
<dbReference type="Gene3D" id="1.10.1660.10">
    <property type="match status" value="1"/>
</dbReference>
<dbReference type="PROSITE" id="PS00552">
    <property type="entry name" value="HTH_MERR_1"/>
    <property type="match status" value="1"/>
</dbReference>
<dbReference type="InterPro" id="IPR000551">
    <property type="entry name" value="MerR-type_HTH_dom"/>
</dbReference>
<dbReference type="InterPro" id="IPR047057">
    <property type="entry name" value="MerR_fam"/>
</dbReference>
<dbReference type="Proteomes" id="UP001501563">
    <property type="component" value="Unassembled WGS sequence"/>
</dbReference>
<evidence type="ECO:0000256" key="3">
    <source>
        <dbReference type="ARBA" id="ARBA00023163"/>
    </source>
</evidence>
<feature type="domain" description="HTH merR-type" evidence="4">
    <location>
        <begin position="4"/>
        <end position="73"/>
    </location>
</feature>
<dbReference type="InterPro" id="IPR009061">
    <property type="entry name" value="DNA-bd_dom_put_sf"/>
</dbReference>
<dbReference type="EMBL" id="BAAAZA010000072">
    <property type="protein sequence ID" value="GAA3907998.1"/>
    <property type="molecule type" value="Genomic_DNA"/>
</dbReference>
<comment type="caution">
    <text evidence="5">The sequence shown here is derived from an EMBL/GenBank/DDBJ whole genome shotgun (WGS) entry which is preliminary data.</text>
</comment>
<dbReference type="PANTHER" id="PTHR30204">
    <property type="entry name" value="REDOX-CYCLING DRUG-SENSING TRANSCRIPTIONAL ACTIVATOR SOXR"/>
    <property type="match status" value="1"/>
</dbReference>
<name>A0ABP7LUM6_9ACTN</name>
<dbReference type="PROSITE" id="PS50937">
    <property type="entry name" value="HTH_MERR_2"/>
    <property type="match status" value="1"/>
</dbReference>
<proteinExistence type="predicted"/>
<evidence type="ECO:0000256" key="1">
    <source>
        <dbReference type="ARBA" id="ARBA00023015"/>
    </source>
</evidence>
<keyword evidence="6" id="KW-1185">Reference proteome</keyword>
<sequence length="133" mass="14605">MATTMTVGQAAEATGLTRKAVRMYESRGLLPPTTRTAAGYRLYDQDHIDTLTFIRRARALDLGLDDIREILALRQSGIRPCSVVRDMLDARLAEIDRAITELAALRATLATAREATAPSDAASDEPYCPIIER</sequence>
<protein>
    <recommendedName>
        <fullName evidence="4">HTH merR-type domain-containing protein</fullName>
    </recommendedName>
</protein>
<dbReference type="RefSeq" id="WP_345554620.1">
    <property type="nucleotide sequence ID" value="NZ_BAAAZA010000072.1"/>
</dbReference>
<dbReference type="PRINTS" id="PR00040">
    <property type="entry name" value="HTHMERR"/>
</dbReference>